<feature type="chain" id="PRO_5046007768" evidence="2">
    <location>
        <begin position="23"/>
        <end position="596"/>
    </location>
</feature>
<gene>
    <name evidence="4" type="ORF">ACFQ16_14485</name>
</gene>
<feature type="region of interest" description="Disordered" evidence="1">
    <location>
        <begin position="467"/>
        <end position="488"/>
    </location>
</feature>
<keyword evidence="4" id="KW-0378">Hydrolase</keyword>
<dbReference type="Gene3D" id="3.60.10.10">
    <property type="entry name" value="Endonuclease/exonuclease/phosphatase"/>
    <property type="match status" value="1"/>
</dbReference>
<keyword evidence="5" id="KW-1185">Reference proteome</keyword>
<accession>A0ABW3FUT3</accession>
<evidence type="ECO:0000313" key="4">
    <source>
        <dbReference type="EMBL" id="MFD0920955.1"/>
    </source>
</evidence>
<evidence type="ECO:0000256" key="1">
    <source>
        <dbReference type="SAM" id="MobiDB-lite"/>
    </source>
</evidence>
<evidence type="ECO:0000256" key="2">
    <source>
        <dbReference type="SAM" id="SignalP"/>
    </source>
</evidence>
<dbReference type="PANTHER" id="PTHR42834:SF1">
    <property type="entry name" value="ENDONUCLEASE_EXONUCLEASE_PHOSPHATASE FAMILY PROTEIN (AFU_ORTHOLOGUE AFUA_3G09210)"/>
    <property type="match status" value="1"/>
</dbReference>
<dbReference type="InterPro" id="IPR036691">
    <property type="entry name" value="Endo/exonu/phosph_ase_sf"/>
</dbReference>
<proteinExistence type="predicted"/>
<name>A0ABW3FUT3_9PSEU</name>
<feature type="domain" description="Endonuclease/exonuclease/phosphatase" evidence="3">
    <location>
        <begin position="297"/>
        <end position="587"/>
    </location>
</feature>
<keyword evidence="4" id="KW-0255">Endonuclease</keyword>
<dbReference type="RefSeq" id="WP_263250450.1">
    <property type="nucleotide sequence ID" value="NZ_BAABLT010000011.1"/>
</dbReference>
<evidence type="ECO:0000259" key="3">
    <source>
        <dbReference type="Pfam" id="PF03372"/>
    </source>
</evidence>
<keyword evidence="2" id="KW-0732">Signal</keyword>
<evidence type="ECO:0000313" key="5">
    <source>
        <dbReference type="Proteomes" id="UP001597018"/>
    </source>
</evidence>
<dbReference type="Proteomes" id="UP001597018">
    <property type="component" value="Unassembled WGS sequence"/>
</dbReference>
<dbReference type="SUPFAM" id="SSF56219">
    <property type="entry name" value="DNase I-like"/>
    <property type="match status" value="1"/>
</dbReference>
<feature type="signal peptide" evidence="2">
    <location>
        <begin position="1"/>
        <end position="22"/>
    </location>
</feature>
<reference evidence="5" key="1">
    <citation type="journal article" date="2019" name="Int. J. Syst. Evol. Microbiol.">
        <title>The Global Catalogue of Microorganisms (GCM) 10K type strain sequencing project: providing services to taxonomists for standard genome sequencing and annotation.</title>
        <authorList>
            <consortium name="The Broad Institute Genomics Platform"/>
            <consortium name="The Broad Institute Genome Sequencing Center for Infectious Disease"/>
            <person name="Wu L."/>
            <person name="Ma J."/>
        </authorList>
    </citation>
    <scope>NUCLEOTIDE SEQUENCE [LARGE SCALE GENOMIC DNA]</scope>
    <source>
        <strain evidence="5">CCUG 56401</strain>
    </source>
</reference>
<organism evidence="4 5">
    <name type="scientific">Saccharopolyspora rosea</name>
    <dbReference type="NCBI Taxonomy" id="524884"/>
    <lineage>
        <taxon>Bacteria</taxon>
        <taxon>Bacillati</taxon>
        <taxon>Actinomycetota</taxon>
        <taxon>Actinomycetes</taxon>
        <taxon>Pseudonocardiales</taxon>
        <taxon>Pseudonocardiaceae</taxon>
        <taxon>Saccharopolyspora</taxon>
    </lineage>
</organism>
<keyword evidence="4" id="KW-0540">Nuclease</keyword>
<dbReference type="PANTHER" id="PTHR42834">
    <property type="entry name" value="ENDONUCLEASE/EXONUCLEASE/PHOSPHATASE FAMILY PROTEIN (AFU_ORTHOLOGUE AFUA_3G09210)"/>
    <property type="match status" value="1"/>
</dbReference>
<sequence>MRRTSLLAATGALLLSAAPAAAAQPQVRIHDIQGTTRVSPLVGKHVADVPGVVTGVRASGASRGFWFQDPNPDNDPRTSEGLFVYTGDKDPAVAVGDAVTVSGVVSEYYPLSSGETPETTANQSVTELTGASWQVTGKGSVPAEEIGPDTVPQAYAAPDGNIEKTQLDPARYALDYFESREGMVLRVDDARVVGPTDTHRSLWVTTKPEQNRNPRGGTTYTGYADANSGRLKVESLAGGDFPAADVGDRLRGGTEGPLDYSSYGGYVLEANALGQHVPGGLKPETTRKQADGELSVATYNVENLAPSNDPAKFQRLAEGVVRGLAAPDIVAVEEVQDNSGPEDDGVVDASQTLTKLTDAIAAAGGPHYQWRQINPQNDADGGQPGGNIRVAFLFNPNRVSFMDKPGGDATTPVRPVADGGHAALSTSPGRIAPTDDAWKDSRKPLVGQFEFRGAPVFVVADHFASKGGDQPMHGRFQPPTRSSEEQRTAQSRLVRGFVDDLRRVDGGARAVVLGDLNDFGFSPALAPLTDGGALTDLATTLPPAERYSYVYEGNSQQLDHTLVTPGVRADYDIVHLNAEFHDQTSDHDPQVTRIQP</sequence>
<comment type="caution">
    <text evidence="4">The sequence shown here is derived from an EMBL/GenBank/DDBJ whole genome shotgun (WGS) entry which is preliminary data.</text>
</comment>
<dbReference type="CDD" id="cd04486">
    <property type="entry name" value="YhcR_OBF_like"/>
    <property type="match status" value="1"/>
</dbReference>
<dbReference type="EMBL" id="JBHTIW010000009">
    <property type="protein sequence ID" value="MFD0920955.1"/>
    <property type="molecule type" value="Genomic_DNA"/>
</dbReference>
<dbReference type="Pfam" id="PF03372">
    <property type="entry name" value="Exo_endo_phos"/>
    <property type="match status" value="1"/>
</dbReference>
<protein>
    <submittedName>
        <fullName evidence="4">Endonuclease/exonuclease/phosphatase family protein</fullName>
    </submittedName>
</protein>
<dbReference type="InterPro" id="IPR005135">
    <property type="entry name" value="Endo/exonuclease/phosphatase"/>
</dbReference>
<dbReference type="GO" id="GO:0004519">
    <property type="term" value="F:endonuclease activity"/>
    <property type="evidence" value="ECO:0007669"/>
    <property type="project" value="UniProtKB-KW"/>
</dbReference>